<evidence type="ECO:0000313" key="2">
    <source>
        <dbReference type="EMBL" id="KTQ92617.1"/>
    </source>
</evidence>
<sequence length="112" mass="11141">MKLVTLIALASMTATAAPAFADSIVPGSDAAFYAQTSAAPQASSSVRYGMPRTAGMNAAMTRVSTDDLVPGSDAAFAGPAAKADNAVHRTPVQPAGAIAPDMVPGSDASFLN</sequence>
<name>A0A175RSC5_9HYPH</name>
<dbReference type="Proteomes" id="UP000078272">
    <property type="component" value="Unassembled WGS sequence"/>
</dbReference>
<evidence type="ECO:0000313" key="5">
    <source>
        <dbReference type="Proteomes" id="UP000078529"/>
    </source>
</evidence>
<reference evidence="4 5" key="1">
    <citation type="journal article" date="2016" name="Front. Microbiol.">
        <title>Genomic Resource of Rice Seed Associated Bacteria.</title>
        <authorList>
            <person name="Midha S."/>
            <person name="Bansal K."/>
            <person name="Sharma S."/>
            <person name="Kumar N."/>
            <person name="Patil P.P."/>
            <person name="Chaudhry V."/>
            <person name="Patil P.B."/>
        </authorList>
    </citation>
    <scope>NUCLEOTIDE SEQUENCE [LARGE SCALE GENOMIC DNA]</scope>
    <source>
        <strain evidence="2 4">NS226</strain>
        <strain evidence="3 5">NS365</strain>
    </source>
</reference>
<gene>
    <name evidence="2" type="ORF">NS226_15040</name>
    <name evidence="3" type="ORF">NS365_10065</name>
</gene>
<evidence type="ECO:0000256" key="1">
    <source>
        <dbReference type="SAM" id="SignalP"/>
    </source>
</evidence>
<dbReference type="EMBL" id="LDPZ01000031">
    <property type="protein sequence ID" value="KTQ92617.1"/>
    <property type="molecule type" value="Genomic_DNA"/>
</dbReference>
<dbReference type="RefSeq" id="WP_058600150.1">
    <property type="nucleotide sequence ID" value="NZ_LDPZ01000031.1"/>
</dbReference>
<dbReference type="EMBL" id="LDQA01000022">
    <property type="protein sequence ID" value="KTR05729.1"/>
    <property type="molecule type" value="Genomic_DNA"/>
</dbReference>
<feature type="signal peptide" evidence="1">
    <location>
        <begin position="1"/>
        <end position="21"/>
    </location>
</feature>
<dbReference type="AlphaFoldDB" id="A0A175RSC5"/>
<organism evidence="3 5">
    <name type="scientific">Aureimonas ureilytica</name>
    <dbReference type="NCBI Taxonomy" id="401562"/>
    <lineage>
        <taxon>Bacteria</taxon>
        <taxon>Pseudomonadati</taxon>
        <taxon>Pseudomonadota</taxon>
        <taxon>Alphaproteobacteria</taxon>
        <taxon>Hyphomicrobiales</taxon>
        <taxon>Aurantimonadaceae</taxon>
        <taxon>Aureimonas</taxon>
    </lineage>
</organism>
<evidence type="ECO:0000313" key="4">
    <source>
        <dbReference type="Proteomes" id="UP000078272"/>
    </source>
</evidence>
<proteinExistence type="predicted"/>
<keyword evidence="1" id="KW-0732">Signal</keyword>
<feature type="chain" id="PRO_5010454950" evidence="1">
    <location>
        <begin position="22"/>
        <end position="112"/>
    </location>
</feature>
<accession>A0A175RSC5</accession>
<protein>
    <submittedName>
        <fullName evidence="3">Uncharacterized protein</fullName>
    </submittedName>
</protein>
<keyword evidence="5" id="KW-1185">Reference proteome</keyword>
<dbReference type="Proteomes" id="UP000078529">
    <property type="component" value="Unassembled WGS sequence"/>
</dbReference>
<comment type="caution">
    <text evidence="3">The sequence shown here is derived from an EMBL/GenBank/DDBJ whole genome shotgun (WGS) entry which is preliminary data.</text>
</comment>
<evidence type="ECO:0000313" key="3">
    <source>
        <dbReference type="EMBL" id="KTR05729.1"/>
    </source>
</evidence>
<dbReference type="PATRIC" id="fig|401562.3.peg.2714"/>